<organism evidence="2 3">
    <name type="scientific">Dictyobacter aurantiacus</name>
    <dbReference type="NCBI Taxonomy" id="1936993"/>
    <lineage>
        <taxon>Bacteria</taxon>
        <taxon>Bacillati</taxon>
        <taxon>Chloroflexota</taxon>
        <taxon>Ktedonobacteria</taxon>
        <taxon>Ktedonobacterales</taxon>
        <taxon>Dictyobacteraceae</taxon>
        <taxon>Dictyobacter</taxon>
    </lineage>
</organism>
<dbReference type="InterPro" id="IPR029068">
    <property type="entry name" value="Glyas_Bleomycin-R_OHBP_Dase"/>
</dbReference>
<dbReference type="SUPFAM" id="SSF54593">
    <property type="entry name" value="Glyoxalase/Bleomycin resistance protein/Dihydroxybiphenyl dioxygenase"/>
    <property type="match status" value="1"/>
</dbReference>
<dbReference type="InterPro" id="IPR037523">
    <property type="entry name" value="VOC_core"/>
</dbReference>
<gene>
    <name evidence="2" type="ORF">KDAU_50020</name>
</gene>
<dbReference type="PROSITE" id="PS51819">
    <property type="entry name" value="VOC"/>
    <property type="match status" value="1"/>
</dbReference>
<dbReference type="AlphaFoldDB" id="A0A401ZLE6"/>
<accession>A0A401ZLE6</accession>
<dbReference type="OrthoDB" id="9804235at2"/>
<reference evidence="3" key="1">
    <citation type="submission" date="2018-12" db="EMBL/GenBank/DDBJ databases">
        <title>Tengunoibacter tsumagoiensis gen. nov., sp. nov., Dictyobacter kobayashii sp. nov., D. alpinus sp. nov., and D. joshuensis sp. nov. and description of Dictyobacteraceae fam. nov. within the order Ktedonobacterales isolated from Tengu-no-mugimeshi.</title>
        <authorList>
            <person name="Wang C.M."/>
            <person name="Zheng Y."/>
            <person name="Sakai Y."/>
            <person name="Toyoda A."/>
            <person name="Minakuchi Y."/>
            <person name="Abe K."/>
            <person name="Yokota A."/>
            <person name="Yabe S."/>
        </authorList>
    </citation>
    <scope>NUCLEOTIDE SEQUENCE [LARGE SCALE GENOMIC DNA]</scope>
    <source>
        <strain evidence="3">S-27</strain>
    </source>
</reference>
<dbReference type="InterPro" id="IPR052164">
    <property type="entry name" value="Anthracycline_SecMetBiosynth"/>
</dbReference>
<dbReference type="RefSeq" id="WP_126599124.1">
    <property type="nucleotide sequence ID" value="NZ_BIFQ01000001.1"/>
</dbReference>
<protein>
    <recommendedName>
        <fullName evidence="1">VOC domain-containing protein</fullName>
    </recommendedName>
</protein>
<proteinExistence type="predicted"/>
<keyword evidence="3" id="KW-1185">Reference proteome</keyword>
<evidence type="ECO:0000259" key="1">
    <source>
        <dbReference type="PROSITE" id="PS51819"/>
    </source>
</evidence>
<evidence type="ECO:0000313" key="2">
    <source>
        <dbReference type="EMBL" id="GCE07673.1"/>
    </source>
</evidence>
<dbReference type="PANTHER" id="PTHR33993:SF2">
    <property type="entry name" value="VOC DOMAIN-CONTAINING PROTEIN"/>
    <property type="match status" value="1"/>
</dbReference>
<feature type="domain" description="VOC" evidence="1">
    <location>
        <begin position="4"/>
        <end position="120"/>
    </location>
</feature>
<dbReference type="CDD" id="cd07247">
    <property type="entry name" value="SgaA_N_like"/>
    <property type="match status" value="1"/>
</dbReference>
<dbReference type="Proteomes" id="UP000287224">
    <property type="component" value="Unassembled WGS sequence"/>
</dbReference>
<sequence length="121" mass="12742">MADTFNWVEIPATDYNRALKFYNTVLSATIEPGEFGGMQYSFLPSDGGVSGALVSGEGYAPGDSGPIVYFNGGDDLTPMLARVEQAGGTVIVPKTEIGGDSGFFALFIDTEGNRLGIHSTH</sequence>
<dbReference type="Pfam" id="PF00903">
    <property type="entry name" value="Glyoxalase"/>
    <property type="match status" value="1"/>
</dbReference>
<dbReference type="Gene3D" id="3.10.180.10">
    <property type="entry name" value="2,3-Dihydroxybiphenyl 1,2-Dioxygenase, domain 1"/>
    <property type="match status" value="1"/>
</dbReference>
<evidence type="ECO:0000313" key="3">
    <source>
        <dbReference type="Proteomes" id="UP000287224"/>
    </source>
</evidence>
<dbReference type="PANTHER" id="PTHR33993">
    <property type="entry name" value="GLYOXALASE-RELATED"/>
    <property type="match status" value="1"/>
</dbReference>
<dbReference type="EMBL" id="BIFQ01000001">
    <property type="protein sequence ID" value="GCE07673.1"/>
    <property type="molecule type" value="Genomic_DNA"/>
</dbReference>
<name>A0A401ZLE6_9CHLR</name>
<dbReference type="InterPro" id="IPR004360">
    <property type="entry name" value="Glyas_Fos-R_dOase_dom"/>
</dbReference>
<comment type="caution">
    <text evidence="2">The sequence shown here is derived from an EMBL/GenBank/DDBJ whole genome shotgun (WGS) entry which is preliminary data.</text>
</comment>